<evidence type="ECO:0000256" key="1">
    <source>
        <dbReference type="ARBA" id="ARBA00004123"/>
    </source>
</evidence>
<name>A0A8H4RQF4_9HELO</name>
<dbReference type="GO" id="GO:0006351">
    <property type="term" value="P:DNA-templated transcription"/>
    <property type="evidence" value="ECO:0007669"/>
    <property type="project" value="InterPro"/>
</dbReference>
<feature type="domain" description="Xylanolytic transcriptional activator regulatory" evidence="3">
    <location>
        <begin position="571"/>
        <end position="719"/>
    </location>
</feature>
<dbReference type="CDD" id="cd12148">
    <property type="entry name" value="fungal_TF_MHR"/>
    <property type="match status" value="1"/>
</dbReference>
<sequence>MEERLVQSLSSPDRTPIHNVANDKQDLASDLDDLPLASRADCSMQNAGPVRLYEYFHNIHEKLGLTNDIHIDGTDYRSMLCLADELRKREILQYLVHQELENNREFKRFLLNPNASVPTEEYYWLWKRAVRSSTKQKLTKESDRFIALEGVTRYMTLLLNDECILGVWKKDALHSLISVNSPVQYRLWHPYGRYVDRRGESMLKRAVILGLSARRENSLGFDKFSGKLTVVGSLTGGYLFNSIVYFARSFKKLKSTEAGNTTGRYYIEDALLGFYSEPKYIPVLSDRRRLQEKPTIPEKPKKKPQKDTEDCITFSSEAHEEPPITHTAQFSGGLFLLRSRHRSSKYSRIFLLGYARQIRILGPECPNRVTTSCKRFNDTSSSLDFTIQQLSKFARYGFIGISITTSKACVYALRETESQMRQAPTMKRQTNEDLMSRISRYEKIFKSHNIDFSTCDSDSRWIPSAFESKLGEKAQQSANVSSLAQEMTEVSFSAAGGGVDKNPWVALSPELRNPPLQRLATPKACENDNLNQASIASSPFILEGILLPSLTSFTPPLELHPEPRQIFKLWQTFVENSNPLIKIVHVPTLQQRIFEGVWNLQSIPKSLDAILFAVYTLAITSLSPAECLKQFGETKAVLLNRYHKGMIQSLSVAGLVTTRELEMLQAFVLFLMADPSSDATCTLSAVALRIGYKIGLHREKRTQNITFFEAEMRIRLWWQIRGLDARARRYASGHIPPSEYCHVRMPLNINDSELHPHMVHCPVEHIGATEMLYPLLKYEFANWLRISLVAAKFSRQIQGDSLLQSLTVKDQAIQELEEIFDNYLRYCDPKIPLHSLSLAMTRLSICRLKFMAHHPRKREDRGAHMSLEERNLLFENGVRLLELENECRNTPFSQQLLSHMTAVCQLDAFIFVISELRYRATGDLVGTAWSIAAIFYEEHPELIDAGSNTFYIALGDLTVKAWETRQRELLHSQENRMGDITPPFIKALMSERPGIATEKTFMQSTEVFGNLVSSTIVNQGAYDAAAQFQEMGNTAGIGINPYSHLPTGFDDQMDLGYWDEFMQV</sequence>
<comment type="subcellular location">
    <subcellularLocation>
        <location evidence="1">Nucleus</location>
    </subcellularLocation>
</comment>
<dbReference type="Pfam" id="PF04082">
    <property type="entry name" value="Fungal_trans"/>
    <property type="match status" value="1"/>
</dbReference>
<organism evidence="4 5">
    <name type="scientific">Cudoniella acicularis</name>
    <dbReference type="NCBI Taxonomy" id="354080"/>
    <lineage>
        <taxon>Eukaryota</taxon>
        <taxon>Fungi</taxon>
        <taxon>Dikarya</taxon>
        <taxon>Ascomycota</taxon>
        <taxon>Pezizomycotina</taxon>
        <taxon>Leotiomycetes</taxon>
        <taxon>Helotiales</taxon>
        <taxon>Tricladiaceae</taxon>
        <taxon>Cudoniella</taxon>
    </lineage>
</organism>
<evidence type="ECO:0000313" key="5">
    <source>
        <dbReference type="Proteomes" id="UP000566819"/>
    </source>
</evidence>
<evidence type="ECO:0000313" key="4">
    <source>
        <dbReference type="EMBL" id="KAF4633526.1"/>
    </source>
</evidence>
<dbReference type="InterPro" id="IPR050613">
    <property type="entry name" value="Sec_Metabolite_Reg"/>
</dbReference>
<dbReference type="PANTHER" id="PTHR31001">
    <property type="entry name" value="UNCHARACTERIZED TRANSCRIPTIONAL REGULATORY PROTEIN"/>
    <property type="match status" value="1"/>
</dbReference>
<dbReference type="Proteomes" id="UP000566819">
    <property type="component" value="Unassembled WGS sequence"/>
</dbReference>
<keyword evidence="5" id="KW-1185">Reference proteome</keyword>
<dbReference type="AlphaFoldDB" id="A0A8H4RQF4"/>
<evidence type="ECO:0000259" key="3">
    <source>
        <dbReference type="Pfam" id="PF04082"/>
    </source>
</evidence>
<dbReference type="InterPro" id="IPR007219">
    <property type="entry name" value="XnlR_reg_dom"/>
</dbReference>
<dbReference type="GO" id="GO:0003677">
    <property type="term" value="F:DNA binding"/>
    <property type="evidence" value="ECO:0007669"/>
    <property type="project" value="InterPro"/>
</dbReference>
<gene>
    <name evidence="4" type="ORF">G7Y89_g4590</name>
</gene>
<dbReference type="OrthoDB" id="2269373at2759"/>
<dbReference type="GO" id="GO:0005634">
    <property type="term" value="C:nucleus"/>
    <property type="evidence" value="ECO:0007669"/>
    <property type="project" value="UniProtKB-SubCell"/>
</dbReference>
<dbReference type="PANTHER" id="PTHR31001:SF85">
    <property type="entry name" value="ZN(II)2CYS6 TRANSCRIPTION FACTOR (EUROFUNG)"/>
    <property type="match status" value="1"/>
</dbReference>
<evidence type="ECO:0000256" key="2">
    <source>
        <dbReference type="ARBA" id="ARBA00023242"/>
    </source>
</evidence>
<protein>
    <recommendedName>
        <fullName evidence="3">Xylanolytic transcriptional activator regulatory domain-containing protein</fullName>
    </recommendedName>
</protein>
<dbReference type="GO" id="GO:0008270">
    <property type="term" value="F:zinc ion binding"/>
    <property type="evidence" value="ECO:0007669"/>
    <property type="project" value="InterPro"/>
</dbReference>
<accession>A0A8H4RQF4</accession>
<proteinExistence type="predicted"/>
<reference evidence="4 5" key="1">
    <citation type="submission" date="2020-03" db="EMBL/GenBank/DDBJ databases">
        <title>Draft Genome Sequence of Cudoniella acicularis.</title>
        <authorList>
            <person name="Buettner E."/>
            <person name="Kellner H."/>
        </authorList>
    </citation>
    <scope>NUCLEOTIDE SEQUENCE [LARGE SCALE GENOMIC DNA]</scope>
    <source>
        <strain evidence="4 5">DSM 108380</strain>
    </source>
</reference>
<dbReference type="EMBL" id="JAAMPI010000252">
    <property type="protein sequence ID" value="KAF4633526.1"/>
    <property type="molecule type" value="Genomic_DNA"/>
</dbReference>
<keyword evidence="2" id="KW-0539">Nucleus</keyword>
<comment type="caution">
    <text evidence="4">The sequence shown here is derived from an EMBL/GenBank/DDBJ whole genome shotgun (WGS) entry which is preliminary data.</text>
</comment>